<accession>A0A2S7IW52</accession>
<reference evidence="1 2" key="1">
    <citation type="submission" date="2018-02" db="EMBL/GenBank/DDBJ databases">
        <title>Draft genome sequence of Ochrobactrum oryzae found in Brazil.</title>
        <authorList>
            <person name="Cerdeira L."/>
            <person name="Andrade F."/>
            <person name="Zacariotto T."/>
            <person name="Barbosa B."/>
            <person name="Santos S."/>
            <person name="Cassetari V."/>
            <person name="Lincopan N."/>
        </authorList>
    </citation>
    <scope>NUCLEOTIDE SEQUENCE [LARGE SCALE GENOMIC DNA]</scope>
    <source>
        <strain evidence="1 2">OA447</strain>
    </source>
</reference>
<gene>
    <name evidence="1" type="ORF">C3731_17775</name>
</gene>
<dbReference type="OrthoDB" id="8115130at2"/>
<proteinExistence type="predicted"/>
<name>A0A2S7IW52_9HYPH</name>
<dbReference type="AlphaFoldDB" id="A0A2S7IW52"/>
<comment type="caution">
    <text evidence="1">The sequence shown here is derived from an EMBL/GenBank/DDBJ whole genome shotgun (WGS) entry which is preliminary data.</text>
</comment>
<evidence type="ECO:0000313" key="1">
    <source>
        <dbReference type="EMBL" id="PQA72243.1"/>
    </source>
</evidence>
<dbReference type="EMBL" id="PTRC01000033">
    <property type="protein sequence ID" value="PQA72243.1"/>
    <property type="molecule type" value="Genomic_DNA"/>
</dbReference>
<dbReference type="Proteomes" id="UP000238493">
    <property type="component" value="Unassembled WGS sequence"/>
</dbReference>
<evidence type="ECO:0000313" key="2">
    <source>
        <dbReference type="Proteomes" id="UP000238493"/>
    </source>
</evidence>
<keyword evidence="2" id="KW-1185">Reference proteome</keyword>
<sequence length="99" mass="11732">MSGRSRGEPPKTLINMEYPFQVVLFLTDELRIRLLEVIADEHRLGAYPLHGYQYHECHHFSIVKFPTEEGQQEFIQLYGGVPYDPTDKKSKPWETYFDR</sequence>
<protein>
    <submittedName>
        <fullName evidence="1">Uncharacterized protein</fullName>
    </submittedName>
</protein>
<dbReference type="RefSeq" id="WP_104756949.1">
    <property type="nucleotide sequence ID" value="NZ_PTRC01000033.1"/>
</dbReference>
<organism evidence="1 2">
    <name type="scientific">Brucella oryzae</name>
    <dbReference type="NCBI Taxonomy" id="335286"/>
    <lineage>
        <taxon>Bacteria</taxon>
        <taxon>Pseudomonadati</taxon>
        <taxon>Pseudomonadota</taxon>
        <taxon>Alphaproteobacteria</taxon>
        <taxon>Hyphomicrobiales</taxon>
        <taxon>Brucellaceae</taxon>
        <taxon>Brucella/Ochrobactrum group</taxon>
        <taxon>Brucella</taxon>
    </lineage>
</organism>